<accession>A0A5E5BXK7</accession>
<dbReference type="Gene3D" id="1.10.10.10">
    <property type="entry name" value="Winged helix-like DNA-binding domain superfamily/Winged helix DNA-binding domain"/>
    <property type="match status" value="1"/>
</dbReference>
<dbReference type="GO" id="GO:0003677">
    <property type="term" value="F:DNA binding"/>
    <property type="evidence" value="ECO:0007669"/>
    <property type="project" value="UniProtKB-KW"/>
</dbReference>
<dbReference type="Gene3D" id="3.40.190.290">
    <property type="match status" value="1"/>
</dbReference>
<evidence type="ECO:0000313" key="8">
    <source>
        <dbReference type="Proteomes" id="UP000382040"/>
    </source>
</evidence>
<evidence type="ECO:0000256" key="1">
    <source>
        <dbReference type="ARBA" id="ARBA00009437"/>
    </source>
</evidence>
<protein>
    <submittedName>
        <fullName evidence="7">LysR family transcriptional regulator</fullName>
    </submittedName>
</protein>
<dbReference type="GO" id="GO:0003700">
    <property type="term" value="F:DNA-binding transcription factor activity"/>
    <property type="evidence" value="ECO:0007669"/>
    <property type="project" value="InterPro"/>
</dbReference>
<keyword evidence="4" id="KW-0010">Activator</keyword>
<dbReference type="PROSITE" id="PS50931">
    <property type="entry name" value="HTH_LYSR"/>
    <property type="match status" value="1"/>
</dbReference>
<proteinExistence type="inferred from homology"/>
<organism evidence="7 8">
    <name type="scientific">Pandoraea bronchicola</name>
    <dbReference type="NCBI Taxonomy" id="2508287"/>
    <lineage>
        <taxon>Bacteria</taxon>
        <taxon>Pseudomonadati</taxon>
        <taxon>Pseudomonadota</taxon>
        <taxon>Betaproteobacteria</taxon>
        <taxon>Burkholderiales</taxon>
        <taxon>Burkholderiaceae</taxon>
        <taxon>Pandoraea</taxon>
    </lineage>
</organism>
<dbReference type="Proteomes" id="UP000382040">
    <property type="component" value="Unassembled WGS sequence"/>
</dbReference>
<dbReference type="Pfam" id="PF00126">
    <property type="entry name" value="HTH_1"/>
    <property type="match status" value="1"/>
</dbReference>
<dbReference type="SUPFAM" id="SSF53850">
    <property type="entry name" value="Periplasmic binding protein-like II"/>
    <property type="match status" value="1"/>
</dbReference>
<evidence type="ECO:0000313" key="7">
    <source>
        <dbReference type="EMBL" id="VVE90529.1"/>
    </source>
</evidence>
<evidence type="ECO:0000256" key="5">
    <source>
        <dbReference type="ARBA" id="ARBA00023163"/>
    </source>
</evidence>
<keyword evidence="8" id="KW-1185">Reference proteome</keyword>
<name>A0A5E5BXK7_9BURK</name>
<dbReference type="OrthoDB" id="9067838at2"/>
<keyword evidence="5" id="KW-0804">Transcription</keyword>
<reference evidence="7 8" key="1">
    <citation type="submission" date="2019-08" db="EMBL/GenBank/DDBJ databases">
        <authorList>
            <person name="Peeters C."/>
        </authorList>
    </citation>
    <scope>NUCLEOTIDE SEQUENCE [LARGE SCALE GENOMIC DNA]</scope>
    <source>
        <strain evidence="7 8">LMG 20603</strain>
    </source>
</reference>
<keyword evidence="2" id="KW-0805">Transcription regulation</keyword>
<dbReference type="GO" id="GO:0032993">
    <property type="term" value="C:protein-DNA complex"/>
    <property type="evidence" value="ECO:0007669"/>
    <property type="project" value="TreeGrafter"/>
</dbReference>
<feature type="domain" description="HTH lysR-type" evidence="6">
    <location>
        <begin position="5"/>
        <end position="62"/>
    </location>
</feature>
<evidence type="ECO:0000256" key="4">
    <source>
        <dbReference type="ARBA" id="ARBA00023159"/>
    </source>
</evidence>
<dbReference type="EMBL" id="CABPST010000016">
    <property type="protein sequence ID" value="VVE90529.1"/>
    <property type="molecule type" value="Genomic_DNA"/>
</dbReference>
<dbReference type="AlphaFoldDB" id="A0A5E5BXK7"/>
<sequence>MARAPDYRQLQAFVAVFEERNITAAARSIHLSQPALSSSIKLLEETLGTTLFVRLARGVEVTEDARVLYPTARRMIADAEGLSTRFRAQRDRAPLHIGIECDIPKALVRLLINEAAPAIPHLLLKLLDGCQGDARLASEELRCEDELFLPLQEEPYLLAAPSGHPLELGRAAPTSTMSSVSWITCPTHPIHQRLLPLYGLAASEPAAQANSLELALILTSAGRGVTIAPQSLIAEHDGLIGLALPGLELKRRTGLCYSAQALSNPALSALRDTLDRRARHPIE</sequence>
<dbReference type="PANTHER" id="PTHR30346:SF26">
    <property type="entry name" value="HYDROGEN PEROXIDE-INDUCIBLE GENES ACTIVATOR"/>
    <property type="match status" value="1"/>
</dbReference>
<dbReference type="FunFam" id="1.10.10.10:FF:000001">
    <property type="entry name" value="LysR family transcriptional regulator"/>
    <property type="match status" value="1"/>
</dbReference>
<dbReference type="InterPro" id="IPR036388">
    <property type="entry name" value="WH-like_DNA-bd_sf"/>
</dbReference>
<dbReference type="InterPro" id="IPR036390">
    <property type="entry name" value="WH_DNA-bd_sf"/>
</dbReference>
<dbReference type="RefSeq" id="WP_150561659.1">
    <property type="nucleotide sequence ID" value="NZ_CABPST010000016.1"/>
</dbReference>
<dbReference type="InterPro" id="IPR000847">
    <property type="entry name" value="LysR_HTH_N"/>
</dbReference>
<evidence type="ECO:0000256" key="3">
    <source>
        <dbReference type="ARBA" id="ARBA00023125"/>
    </source>
</evidence>
<dbReference type="SUPFAM" id="SSF46785">
    <property type="entry name" value="Winged helix' DNA-binding domain"/>
    <property type="match status" value="1"/>
</dbReference>
<dbReference type="InterPro" id="IPR005119">
    <property type="entry name" value="LysR_subst-bd"/>
</dbReference>
<dbReference type="PANTHER" id="PTHR30346">
    <property type="entry name" value="TRANSCRIPTIONAL DUAL REGULATOR HCAR-RELATED"/>
    <property type="match status" value="1"/>
</dbReference>
<gene>
    <name evidence="7" type="ORF">PBR20603_04514</name>
</gene>
<dbReference type="Pfam" id="PF03466">
    <property type="entry name" value="LysR_substrate"/>
    <property type="match status" value="1"/>
</dbReference>
<keyword evidence="3" id="KW-0238">DNA-binding</keyword>
<comment type="similarity">
    <text evidence="1">Belongs to the LysR transcriptional regulatory family.</text>
</comment>
<evidence type="ECO:0000259" key="6">
    <source>
        <dbReference type="PROSITE" id="PS50931"/>
    </source>
</evidence>
<dbReference type="CDD" id="cd05466">
    <property type="entry name" value="PBP2_LTTR_substrate"/>
    <property type="match status" value="1"/>
</dbReference>
<evidence type="ECO:0000256" key="2">
    <source>
        <dbReference type="ARBA" id="ARBA00023015"/>
    </source>
</evidence>
<dbReference type="PRINTS" id="PR00039">
    <property type="entry name" value="HTHLYSR"/>
</dbReference>